<dbReference type="PRINTS" id="PR00812">
    <property type="entry name" value="BCTERIALGSPF"/>
</dbReference>
<evidence type="ECO:0000256" key="6">
    <source>
        <dbReference type="ARBA" id="ARBA00022692"/>
    </source>
</evidence>
<evidence type="ECO:0000256" key="8">
    <source>
        <dbReference type="ARBA" id="ARBA00023136"/>
    </source>
</evidence>
<keyword evidence="3 9" id="KW-0813">Transport</keyword>
<dbReference type="InterPro" id="IPR001992">
    <property type="entry name" value="T2SS_GspF/T4SS_PilC_CS"/>
</dbReference>
<dbReference type="PANTHER" id="PTHR30012">
    <property type="entry name" value="GENERAL SECRETION PATHWAY PROTEIN"/>
    <property type="match status" value="1"/>
</dbReference>
<keyword evidence="4" id="KW-1003">Cell membrane</keyword>
<evidence type="ECO:0000313" key="13">
    <source>
        <dbReference type="Proteomes" id="UP000094329"/>
    </source>
</evidence>
<proteinExistence type="inferred from homology"/>
<evidence type="ECO:0000256" key="1">
    <source>
        <dbReference type="ARBA" id="ARBA00004429"/>
    </source>
</evidence>
<evidence type="ECO:0000256" key="2">
    <source>
        <dbReference type="ARBA" id="ARBA00005745"/>
    </source>
</evidence>
<dbReference type="PANTHER" id="PTHR30012:SF7">
    <property type="entry name" value="PROTEIN TRANSPORT PROTEIN HOFC HOMOLOG"/>
    <property type="match status" value="1"/>
</dbReference>
<evidence type="ECO:0000256" key="7">
    <source>
        <dbReference type="ARBA" id="ARBA00022989"/>
    </source>
</evidence>
<dbReference type="PROSITE" id="PS00874">
    <property type="entry name" value="T2SP_F"/>
    <property type="match status" value="1"/>
</dbReference>
<keyword evidence="6 9" id="KW-0812">Transmembrane</keyword>
<evidence type="ECO:0000256" key="9">
    <source>
        <dbReference type="RuleBase" id="RU003923"/>
    </source>
</evidence>
<gene>
    <name evidence="12" type="ORF">BGC07_07735</name>
</gene>
<keyword evidence="5" id="KW-0997">Cell inner membrane</keyword>
<sequence>MKQQQKKKLYQWQAIDEAGHTQQGIDPAINKDELEQNLFAQKLIPIKIKRYRPSLYQRYRSRINQNFITQWTRQLATLLDAKIPLSEGIAISAKAAPFYLQRQFILSIHQSIKQGFSLSASLQHSSYFNPTYIAMIKAGETSGQLISTLTTLADYRERRASLQKRIKNALIYPTLISIFSLTITIAMLLFIVPQFNQFYAALNTPLPALTEFMLTIANLLKTISLTEIIIFLIALFSLRWLYKKHQKNAQAALEPALLKLPIIGPLKKKSILNTFCHTLSILFQSDHHLPTTIEIAIQATNSSKLMKQTTSICFDLKQGTSLYQSLKKQSFFPDMALQMIHAGEHSNQLHTILKQLSTLYENELKQTTDTLIKLLEPLTIIFIGGLVGFIVIALYLPVFQLGSIL</sequence>
<keyword evidence="8 10" id="KW-0472">Membrane</keyword>
<evidence type="ECO:0000313" key="12">
    <source>
        <dbReference type="EMBL" id="ODN42833.1"/>
    </source>
</evidence>
<dbReference type="InterPro" id="IPR042094">
    <property type="entry name" value="T2SS_GspF_sf"/>
</dbReference>
<feature type="transmembrane region" description="Helical" evidence="10">
    <location>
        <begin position="169"/>
        <end position="192"/>
    </location>
</feature>
<organism evidence="12 13">
    <name type="scientific">Piscirickettsia litoralis</name>
    <dbReference type="NCBI Taxonomy" id="1891921"/>
    <lineage>
        <taxon>Bacteria</taxon>
        <taxon>Pseudomonadati</taxon>
        <taxon>Pseudomonadota</taxon>
        <taxon>Gammaproteobacteria</taxon>
        <taxon>Thiotrichales</taxon>
        <taxon>Piscirickettsiaceae</taxon>
        <taxon>Piscirickettsia</taxon>
    </lineage>
</organism>
<keyword evidence="7 10" id="KW-1133">Transmembrane helix</keyword>
<feature type="domain" description="Type II secretion system protein GspF" evidence="11">
    <location>
        <begin position="275"/>
        <end position="397"/>
    </location>
</feature>
<dbReference type="InterPro" id="IPR003004">
    <property type="entry name" value="GspF/PilC"/>
</dbReference>
<comment type="caution">
    <text evidence="12">The sequence shown here is derived from an EMBL/GenBank/DDBJ whole genome shotgun (WGS) entry which is preliminary data.</text>
</comment>
<name>A0ABX3A5B6_9GAMM</name>
<feature type="domain" description="Type II secretion system protein GspF" evidence="11">
    <location>
        <begin position="71"/>
        <end position="193"/>
    </location>
</feature>
<reference evidence="12 13" key="1">
    <citation type="submission" date="2016-08" db="EMBL/GenBank/DDBJ databases">
        <title>Draft genome sequence of Candidatus Piscirickettsia litoralis, from seawater.</title>
        <authorList>
            <person name="Wan X."/>
            <person name="Lee A.J."/>
            <person name="Hou S."/>
            <person name="Donachie S.P."/>
        </authorList>
    </citation>
    <scope>NUCLEOTIDE SEQUENCE [LARGE SCALE GENOMIC DNA]</scope>
    <source>
        <strain evidence="12 13">Y2</strain>
    </source>
</reference>
<accession>A0ABX3A5B6</accession>
<evidence type="ECO:0000256" key="10">
    <source>
        <dbReference type="SAM" id="Phobius"/>
    </source>
</evidence>
<comment type="subcellular location">
    <subcellularLocation>
        <location evidence="1 9">Cell inner membrane</location>
        <topology evidence="1 9">Multi-pass membrane protein</topology>
    </subcellularLocation>
</comment>
<evidence type="ECO:0000256" key="3">
    <source>
        <dbReference type="ARBA" id="ARBA00022448"/>
    </source>
</evidence>
<dbReference type="Proteomes" id="UP000094329">
    <property type="component" value="Unassembled WGS sequence"/>
</dbReference>
<dbReference type="InterPro" id="IPR018076">
    <property type="entry name" value="T2SS_GspF_dom"/>
</dbReference>
<evidence type="ECO:0000259" key="11">
    <source>
        <dbReference type="Pfam" id="PF00482"/>
    </source>
</evidence>
<feature type="transmembrane region" description="Helical" evidence="10">
    <location>
        <begin position="374"/>
        <end position="396"/>
    </location>
</feature>
<dbReference type="RefSeq" id="WP_069312630.1">
    <property type="nucleotide sequence ID" value="NZ_MDTU01000001.1"/>
</dbReference>
<protein>
    <recommendedName>
        <fullName evidence="11">Type II secretion system protein GspF domain-containing protein</fullName>
    </recommendedName>
</protein>
<evidence type="ECO:0000256" key="4">
    <source>
        <dbReference type="ARBA" id="ARBA00022475"/>
    </source>
</evidence>
<dbReference type="Pfam" id="PF00482">
    <property type="entry name" value="T2SSF"/>
    <property type="match status" value="2"/>
</dbReference>
<comment type="similarity">
    <text evidence="2 9">Belongs to the GSP F family.</text>
</comment>
<feature type="transmembrane region" description="Helical" evidence="10">
    <location>
        <begin position="212"/>
        <end position="238"/>
    </location>
</feature>
<keyword evidence="13" id="KW-1185">Reference proteome</keyword>
<dbReference type="EMBL" id="MDTU01000001">
    <property type="protein sequence ID" value="ODN42833.1"/>
    <property type="molecule type" value="Genomic_DNA"/>
</dbReference>
<evidence type="ECO:0000256" key="5">
    <source>
        <dbReference type="ARBA" id="ARBA00022519"/>
    </source>
</evidence>
<dbReference type="Gene3D" id="1.20.81.30">
    <property type="entry name" value="Type II secretion system (T2SS), domain F"/>
    <property type="match status" value="2"/>
</dbReference>